<dbReference type="SMART" id="SM00439">
    <property type="entry name" value="BAH"/>
    <property type="match status" value="1"/>
</dbReference>
<evidence type="ECO:0000256" key="1">
    <source>
        <dbReference type="SAM" id="MobiDB-lite"/>
    </source>
</evidence>
<gene>
    <name evidence="3" type="ORF">ISN44_As10g011410</name>
</gene>
<proteinExistence type="predicted"/>
<protein>
    <submittedName>
        <fullName evidence="3">Bromo adjacent homology (BAH) domain</fullName>
    </submittedName>
</protein>
<comment type="caution">
    <text evidence="3">The sequence shown here is derived from an EMBL/GenBank/DDBJ whole genome shotgun (WGS) entry which is preliminary data.</text>
</comment>
<dbReference type="Pfam" id="PF01426">
    <property type="entry name" value="BAH"/>
    <property type="match status" value="1"/>
</dbReference>
<dbReference type="PROSITE" id="PS51038">
    <property type="entry name" value="BAH"/>
    <property type="match status" value="1"/>
</dbReference>
<feature type="domain" description="BAH" evidence="2">
    <location>
        <begin position="88"/>
        <end position="208"/>
    </location>
</feature>
<name>A0A8T1ZVT6_ARASU</name>
<keyword evidence="4" id="KW-1185">Reference proteome</keyword>
<evidence type="ECO:0000313" key="3">
    <source>
        <dbReference type="EMBL" id="KAG7564375.1"/>
    </source>
</evidence>
<dbReference type="Proteomes" id="UP000694251">
    <property type="component" value="Chromosome 10"/>
</dbReference>
<dbReference type="InterPro" id="IPR001025">
    <property type="entry name" value="BAH_dom"/>
</dbReference>
<dbReference type="AlphaFoldDB" id="A0A8T1ZVT6"/>
<dbReference type="Pfam" id="PF07500">
    <property type="entry name" value="TFIIS_M"/>
    <property type="match status" value="1"/>
</dbReference>
<dbReference type="EMBL" id="JAEFBJ010000010">
    <property type="protein sequence ID" value="KAG7564375.1"/>
    <property type="molecule type" value="Genomic_DNA"/>
</dbReference>
<dbReference type="OrthoDB" id="1922186at2759"/>
<dbReference type="PANTHER" id="PTHR46871">
    <property type="entry name" value="BROMO-ADJACENT HOMOLOGY (BAH) DOMAIN-CONTAINING PROTEIN"/>
    <property type="match status" value="1"/>
</dbReference>
<dbReference type="GO" id="GO:0006351">
    <property type="term" value="P:DNA-templated transcription"/>
    <property type="evidence" value="ECO:0007669"/>
    <property type="project" value="InterPro"/>
</dbReference>
<reference evidence="3 4" key="1">
    <citation type="submission" date="2020-12" db="EMBL/GenBank/DDBJ databases">
        <title>Concerted genomic and epigenomic changes stabilize Arabidopsis allopolyploids.</title>
        <authorList>
            <person name="Chen Z."/>
        </authorList>
    </citation>
    <scope>NUCLEOTIDE SEQUENCE [LARGE SCALE GENOMIC DNA]</scope>
    <source>
        <strain evidence="3">As9502</strain>
        <tissue evidence="3">Leaf</tissue>
    </source>
</reference>
<evidence type="ECO:0000313" key="4">
    <source>
        <dbReference type="Proteomes" id="UP000694251"/>
    </source>
</evidence>
<accession>A0A8T1ZVT6</accession>
<feature type="region of interest" description="Disordered" evidence="1">
    <location>
        <begin position="1"/>
        <end position="20"/>
    </location>
</feature>
<evidence type="ECO:0000259" key="2">
    <source>
        <dbReference type="PROSITE" id="PS51038"/>
    </source>
</evidence>
<dbReference type="InterPro" id="IPR003618">
    <property type="entry name" value="TFIIS_cen_dom"/>
</dbReference>
<feature type="compositionally biased region" description="Polar residues" evidence="1">
    <location>
        <begin position="1"/>
        <end position="12"/>
    </location>
</feature>
<dbReference type="PANTHER" id="PTHR46871:SF1">
    <property type="entry name" value="BROMO-ADJACENT HOMOLOGY (BAH) DOMAIN-CONTAINING PROTEIN"/>
    <property type="match status" value="1"/>
</dbReference>
<dbReference type="GO" id="GO:0003682">
    <property type="term" value="F:chromatin binding"/>
    <property type="evidence" value="ECO:0007669"/>
    <property type="project" value="InterPro"/>
</dbReference>
<organism evidence="3 4">
    <name type="scientific">Arabidopsis suecica</name>
    <name type="common">Swedish thale-cress</name>
    <name type="synonym">Cardaminopsis suecica</name>
    <dbReference type="NCBI Taxonomy" id="45249"/>
    <lineage>
        <taxon>Eukaryota</taxon>
        <taxon>Viridiplantae</taxon>
        <taxon>Streptophyta</taxon>
        <taxon>Embryophyta</taxon>
        <taxon>Tracheophyta</taxon>
        <taxon>Spermatophyta</taxon>
        <taxon>Magnoliopsida</taxon>
        <taxon>eudicotyledons</taxon>
        <taxon>Gunneridae</taxon>
        <taxon>Pentapetalae</taxon>
        <taxon>rosids</taxon>
        <taxon>malvids</taxon>
        <taxon>Brassicales</taxon>
        <taxon>Brassicaceae</taxon>
        <taxon>Camelineae</taxon>
        <taxon>Arabidopsis</taxon>
    </lineage>
</organism>
<sequence>MKEMSIQKSNEVVVSEGEDNVPLSTLRTKETKLKQKREESKDMQVKKKAKFDWRPSDSCAKSIGKPIKFTGKGGNKKCHYKTFEFHGKQYRLEDFVELVPENPNQKEYIAIIKDIYIREKDGLMKLVVQWFYRKEDIEEKDVGNWKSEDSREIFFSFHYDEVFAESVKYKCAVYFVPDDKQIPNRIQPSSFIVQMVYDNINKEMMKFSDESFDEEQKFEIDILVAKTISRIGDLVDVEKVQTTTIPSRRRLVRKCERMSSRPISEKLGSLPSSDLDRDKILGELLEVVLKSMCCESTGTTRKDVVQVVLALEEALYDSFADDIPKYNYKLELLVKRLKNSRVLARGLLSGKLKPEQAIKMADFEEPILVEDVASTSKNVGHEDYLED</sequence>